<dbReference type="Proteomes" id="UP000269412">
    <property type="component" value="Unassembled WGS sequence"/>
</dbReference>
<comment type="caution">
    <text evidence="1">The sequence shown here is derived from an EMBL/GenBank/DDBJ whole genome shotgun (WGS) entry which is preliminary data.</text>
</comment>
<evidence type="ECO:0008006" key="3">
    <source>
        <dbReference type="Google" id="ProtNLM"/>
    </source>
</evidence>
<accession>A0A495DTP8</accession>
<keyword evidence="2" id="KW-1185">Reference proteome</keyword>
<dbReference type="EMBL" id="RBIQ01000010">
    <property type="protein sequence ID" value="RKR07950.1"/>
    <property type="molecule type" value="Genomic_DNA"/>
</dbReference>
<evidence type="ECO:0000313" key="1">
    <source>
        <dbReference type="EMBL" id="RKR07950.1"/>
    </source>
</evidence>
<organism evidence="1 2">
    <name type="scientific">Maribacter vaceletii</name>
    <dbReference type="NCBI Taxonomy" id="1206816"/>
    <lineage>
        <taxon>Bacteria</taxon>
        <taxon>Pseudomonadati</taxon>
        <taxon>Bacteroidota</taxon>
        <taxon>Flavobacteriia</taxon>
        <taxon>Flavobacteriales</taxon>
        <taxon>Flavobacteriaceae</taxon>
        <taxon>Maribacter</taxon>
    </lineage>
</organism>
<dbReference type="AlphaFoldDB" id="A0A495DTP8"/>
<sequence>MNFLTSEYLALLKEDGELDTLLIDILNSKGITPISKPQKGRQYGVDIAAIGKDKDKVEKLFLITVKQGNIARSVWDSGQNSVRQSLNEIREAYINTSLTARQKKLPKVIVVATNGVLEQTIQISWAQYTEKFKEEGLEFDFWGIDDISKMVSENLLSERLFNSEMRSLLKKTLAFLELKDYDLNHYKKLVNLILDKPLKTKKPVLKRLKLLQICLSIVFKWAEDNGYIKSAIYAADKTILKSFEWLNSQDHFKEKYVYLEFYNLHSIRREIGIAYFNKVNNYYFVEHSLQRYSKNQIEYSLTVWEEIGILANIGLTEIRHYQYHLNQKTQELATVYERSVITISEALVSLIKTNPPSHYPLYDNHIIDIEPAMRFLYLTGKKDECIKWLRTLVVGIHDAKILKGFFPLFRENYESLVDYYIGTKKQDEKSSMLLTFLADWCAILNSNEAYEDLKKILELFDKKLNLQIWFPKSETEEFYLNNLYSRESGKVKHSITLYDLLEDYKKEMKEEVELFSSEKEFDSIKVGYDFIFTITSLYHRELPFPFFWRRFIETSNEMYPDT</sequence>
<name>A0A495DTP8_9FLAO</name>
<dbReference type="OrthoDB" id="5540856at2"/>
<evidence type="ECO:0000313" key="2">
    <source>
        <dbReference type="Proteomes" id="UP000269412"/>
    </source>
</evidence>
<protein>
    <recommendedName>
        <fullName evidence="3">Restriction endonuclease</fullName>
    </recommendedName>
</protein>
<proteinExistence type="predicted"/>
<reference evidence="1 2" key="1">
    <citation type="submission" date="2018-10" db="EMBL/GenBank/DDBJ databases">
        <title>Genomic Encyclopedia of Archaeal and Bacterial Type Strains, Phase II (KMG-II): from individual species to whole genera.</title>
        <authorList>
            <person name="Goeker M."/>
        </authorList>
    </citation>
    <scope>NUCLEOTIDE SEQUENCE [LARGE SCALE GENOMIC DNA]</scope>
    <source>
        <strain evidence="1 2">DSM 25230</strain>
    </source>
</reference>
<dbReference type="RefSeq" id="WP_121068720.1">
    <property type="nucleotide sequence ID" value="NZ_RBIQ01000010.1"/>
</dbReference>
<gene>
    <name evidence="1" type="ORF">CLV91_2711</name>
</gene>